<organism evidence="1 2">
    <name type="scientific">Lucilia cuprina</name>
    <name type="common">Green bottle fly</name>
    <name type="synonym">Australian sheep blowfly</name>
    <dbReference type="NCBI Taxonomy" id="7375"/>
    <lineage>
        <taxon>Eukaryota</taxon>
        <taxon>Metazoa</taxon>
        <taxon>Ecdysozoa</taxon>
        <taxon>Arthropoda</taxon>
        <taxon>Hexapoda</taxon>
        <taxon>Insecta</taxon>
        <taxon>Pterygota</taxon>
        <taxon>Neoptera</taxon>
        <taxon>Endopterygota</taxon>
        <taxon>Diptera</taxon>
        <taxon>Brachycera</taxon>
        <taxon>Muscomorpha</taxon>
        <taxon>Oestroidea</taxon>
        <taxon>Calliphoridae</taxon>
        <taxon>Luciliinae</taxon>
        <taxon>Lucilia</taxon>
    </lineage>
</organism>
<protein>
    <submittedName>
        <fullName evidence="1">Uncharacterized protein</fullName>
    </submittedName>
</protein>
<reference evidence="1 2" key="1">
    <citation type="journal article" date="2015" name="Nat. Commun.">
        <title>Lucilia cuprina genome unlocks parasitic fly biology to underpin future interventions.</title>
        <authorList>
            <person name="Anstead C.A."/>
            <person name="Korhonen P.K."/>
            <person name="Young N.D."/>
            <person name="Hall R.S."/>
            <person name="Jex A.R."/>
            <person name="Murali S.C."/>
            <person name="Hughes D.S."/>
            <person name="Lee S.F."/>
            <person name="Perry T."/>
            <person name="Stroehlein A.J."/>
            <person name="Ansell B.R."/>
            <person name="Breugelmans B."/>
            <person name="Hofmann A."/>
            <person name="Qu J."/>
            <person name="Dugan S."/>
            <person name="Lee S.L."/>
            <person name="Chao H."/>
            <person name="Dinh H."/>
            <person name="Han Y."/>
            <person name="Doddapaneni H.V."/>
            <person name="Worley K.C."/>
            <person name="Muzny D.M."/>
            <person name="Ioannidis P."/>
            <person name="Waterhouse R.M."/>
            <person name="Zdobnov E.M."/>
            <person name="James P.J."/>
            <person name="Bagnall N.H."/>
            <person name="Kotze A.C."/>
            <person name="Gibbs R.A."/>
            <person name="Richards S."/>
            <person name="Batterham P."/>
            <person name="Gasser R.B."/>
        </authorList>
    </citation>
    <scope>NUCLEOTIDE SEQUENCE [LARGE SCALE GENOMIC DNA]</scope>
    <source>
        <strain evidence="1 2">LS</strain>
        <tissue evidence="1">Full body</tissue>
    </source>
</reference>
<gene>
    <name evidence="1" type="ORF">FF38_05506</name>
</gene>
<accession>A0A0L0CET9</accession>
<evidence type="ECO:0000313" key="2">
    <source>
        <dbReference type="Proteomes" id="UP000037069"/>
    </source>
</evidence>
<dbReference type="Proteomes" id="UP000037069">
    <property type="component" value="Unassembled WGS sequence"/>
</dbReference>
<evidence type="ECO:0000313" key="1">
    <source>
        <dbReference type="EMBL" id="KNC29999.1"/>
    </source>
</evidence>
<dbReference type="AlphaFoldDB" id="A0A0L0CET9"/>
<keyword evidence="2" id="KW-1185">Reference proteome</keyword>
<dbReference type="EMBL" id="JRES01000592">
    <property type="protein sequence ID" value="KNC29999.1"/>
    <property type="molecule type" value="Genomic_DNA"/>
</dbReference>
<proteinExistence type="predicted"/>
<comment type="caution">
    <text evidence="1">The sequence shown here is derived from an EMBL/GenBank/DDBJ whole genome shotgun (WGS) entry which is preliminary data.</text>
</comment>
<sequence length="49" mass="5359">MAKMNNFSTTTETLPKSGHVTEGKLCKITCPLSTSKSLFAFILPNVSHF</sequence>
<name>A0A0L0CET9_LUCCU</name>